<keyword evidence="3" id="KW-1185">Reference proteome</keyword>
<dbReference type="EMBL" id="CAJGYO010000006">
    <property type="protein sequence ID" value="CAD6239900.1"/>
    <property type="molecule type" value="Genomic_DNA"/>
</dbReference>
<evidence type="ECO:0000313" key="3">
    <source>
        <dbReference type="Proteomes" id="UP000604825"/>
    </source>
</evidence>
<feature type="region of interest" description="Disordered" evidence="1">
    <location>
        <begin position="140"/>
        <end position="160"/>
    </location>
</feature>
<sequence>MMSARAGGIWCRFWGMKALCSPKPSPSPTSPSPWVIAPAPTATQPPSGSSIGKGPTSLSPNATLGLQGHEACLETGTSSQPHTCVIEEQPPKAAEAGELQRPSKRKRGKRRWRPRQPMRHNEQALEHRRALALQRLGCHAGNNERAPPREPTTDSDLDVTTTPRSYADVVRQSSPVWVVRPLPDTRAEVELPAKASGEIQGTRRAGLQRRRRRRRRKPQHAAPQDGHARATVALGLGDHSTVGRGAATRILAH</sequence>
<comment type="caution">
    <text evidence="2">The sequence shown here is derived from an EMBL/GenBank/DDBJ whole genome shotgun (WGS) entry which is preliminary data.</text>
</comment>
<dbReference type="AlphaFoldDB" id="A0A811P4B4"/>
<feature type="region of interest" description="Disordered" evidence="1">
    <location>
        <begin position="193"/>
        <end position="253"/>
    </location>
</feature>
<evidence type="ECO:0000313" key="2">
    <source>
        <dbReference type="EMBL" id="CAD6239900.1"/>
    </source>
</evidence>
<proteinExistence type="predicted"/>
<feature type="region of interest" description="Disordered" evidence="1">
    <location>
        <begin position="90"/>
        <end position="125"/>
    </location>
</feature>
<feature type="compositionally biased region" description="Basic residues" evidence="1">
    <location>
        <begin position="102"/>
        <end position="118"/>
    </location>
</feature>
<feature type="region of interest" description="Disordered" evidence="1">
    <location>
        <begin position="21"/>
        <end position="63"/>
    </location>
</feature>
<protein>
    <submittedName>
        <fullName evidence="2">Uncharacterized protein</fullName>
    </submittedName>
</protein>
<organism evidence="2 3">
    <name type="scientific">Miscanthus lutarioriparius</name>
    <dbReference type="NCBI Taxonomy" id="422564"/>
    <lineage>
        <taxon>Eukaryota</taxon>
        <taxon>Viridiplantae</taxon>
        <taxon>Streptophyta</taxon>
        <taxon>Embryophyta</taxon>
        <taxon>Tracheophyta</taxon>
        <taxon>Spermatophyta</taxon>
        <taxon>Magnoliopsida</taxon>
        <taxon>Liliopsida</taxon>
        <taxon>Poales</taxon>
        <taxon>Poaceae</taxon>
        <taxon>PACMAD clade</taxon>
        <taxon>Panicoideae</taxon>
        <taxon>Andropogonodae</taxon>
        <taxon>Andropogoneae</taxon>
        <taxon>Saccharinae</taxon>
        <taxon>Miscanthus</taxon>
    </lineage>
</organism>
<name>A0A811P4B4_9POAL</name>
<reference evidence="2" key="1">
    <citation type="submission" date="2020-10" db="EMBL/GenBank/DDBJ databases">
        <authorList>
            <person name="Han B."/>
            <person name="Lu T."/>
            <person name="Zhao Q."/>
            <person name="Huang X."/>
            <person name="Zhao Y."/>
        </authorList>
    </citation>
    <scope>NUCLEOTIDE SEQUENCE</scope>
</reference>
<feature type="compositionally biased region" description="Polar residues" evidence="1">
    <location>
        <begin position="41"/>
        <end position="63"/>
    </location>
</feature>
<gene>
    <name evidence="2" type="ORF">NCGR_LOCUS26711</name>
</gene>
<accession>A0A811P4B4</accession>
<dbReference type="Proteomes" id="UP000604825">
    <property type="component" value="Unassembled WGS sequence"/>
</dbReference>
<feature type="compositionally biased region" description="Basic residues" evidence="1">
    <location>
        <begin position="206"/>
        <end position="219"/>
    </location>
</feature>
<evidence type="ECO:0000256" key="1">
    <source>
        <dbReference type="SAM" id="MobiDB-lite"/>
    </source>
</evidence>